<feature type="domain" description="WWE" evidence="5">
    <location>
        <begin position="78"/>
        <end position="153"/>
    </location>
</feature>
<evidence type="ECO:0000259" key="6">
    <source>
        <dbReference type="PROSITE" id="PS51059"/>
    </source>
</evidence>
<dbReference type="Gene3D" id="3.90.228.10">
    <property type="match status" value="1"/>
</dbReference>
<dbReference type="OrthoDB" id="6133115at2759"/>
<keyword evidence="2" id="KW-0217">Developmental protein</keyword>
<evidence type="ECO:0000313" key="8">
    <source>
        <dbReference type="EMBL" id="KAJ8451284.1"/>
    </source>
</evidence>
<dbReference type="InterPro" id="IPR057823">
    <property type="entry name" value="WWE_RCD1"/>
</dbReference>
<comment type="caution">
    <text evidence="8">The sequence shown here is derived from an EMBL/GenBank/DDBJ whole genome shotgun (WGS) entry which is preliminary data.</text>
</comment>
<sequence length="586" mass="65758">MEAKFAKALDSGRRVVVDLKKKKAVRLATFLSGVSRGAVPHLSTLKSPPVKLGKRKKPDVCKTKCRSCRLASNRTLLRYYMNFTKTGLPKRLMFYQNGNWVDHEPEVVGLVRKEFEHKKAAVEVNISSYHLLLDFVHMVQFNFRTSIEQPMAWIDEDGCCFFPEVYIDIDEKHGHCHHEIQKDGFSSLSQPNGSQEIKLQIEIEVNGSTGSNLVDYCGESTPLVKRMKVGQNAEVEDSCDKVSDVRMNEDVGENQHFERNLGTDLEILSAHLDADAVREIFLSGMSSVGGVDVVDICSNPGSLWQGRWELFLKQVQITKEYRRNPNVLYAWLASTKEASSGIMAHGLGHYGLQQLKSVYGIGVHLTAAHCADTSANCCDVDENGVRHMVLCRVIMGNMEVVQPGSKQFHPSSENFDNGVDDLQNPRHYVVWSMNINTHIFPEYVVSFKVPAKCEGSIIKNDGMQNVFSGNCTHKGFLKLPYMGPAIGNGSPHRSNLTCDGSKERTLSMNSTTPRAPKSPWMPFPMLFAAISKQVPPNDMKLVNEHYERFRAKTITREEFVKKLRLIVGDALLKSTITELNCKFCHG</sequence>
<dbReference type="PANTHER" id="PTHR32263:SF5">
    <property type="entry name" value="INACTIVE POLY [ADP-RIBOSE] POLYMERASE SRO1-RELATED"/>
    <property type="match status" value="1"/>
</dbReference>
<dbReference type="InterPro" id="IPR012317">
    <property type="entry name" value="Poly(ADP-ribose)pol_cat_dom"/>
</dbReference>
<keyword evidence="9" id="KW-1185">Reference proteome</keyword>
<reference evidence="8" key="1">
    <citation type="submission" date="2022-04" db="EMBL/GenBank/DDBJ databases">
        <title>Carnegiea gigantea Genome sequencing and assembly v2.</title>
        <authorList>
            <person name="Copetti D."/>
            <person name="Sanderson M.J."/>
            <person name="Burquez A."/>
            <person name="Wojciechowski M.F."/>
        </authorList>
    </citation>
    <scope>NUCLEOTIDE SEQUENCE</scope>
    <source>
        <strain evidence="8">SGP5-SGP5p</strain>
        <tissue evidence="8">Aerial part</tissue>
    </source>
</reference>
<dbReference type="GO" id="GO:0005634">
    <property type="term" value="C:nucleus"/>
    <property type="evidence" value="ECO:0007669"/>
    <property type="project" value="UniProtKB-SubCell"/>
</dbReference>
<organism evidence="8 9">
    <name type="scientific">Carnegiea gigantea</name>
    <dbReference type="NCBI Taxonomy" id="171969"/>
    <lineage>
        <taxon>Eukaryota</taxon>
        <taxon>Viridiplantae</taxon>
        <taxon>Streptophyta</taxon>
        <taxon>Embryophyta</taxon>
        <taxon>Tracheophyta</taxon>
        <taxon>Spermatophyta</taxon>
        <taxon>Magnoliopsida</taxon>
        <taxon>eudicotyledons</taxon>
        <taxon>Gunneridae</taxon>
        <taxon>Pentapetalae</taxon>
        <taxon>Caryophyllales</taxon>
        <taxon>Cactineae</taxon>
        <taxon>Cactaceae</taxon>
        <taxon>Cactoideae</taxon>
        <taxon>Echinocereeae</taxon>
        <taxon>Carnegiea</taxon>
    </lineage>
</organism>
<gene>
    <name evidence="8" type="ORF">Cgig2_014056</name>
</gene>
<keyword evidence="3" id="KW-0346">Stress response</keyword>
<dbReference type="InterPro" id="IPR004170">
    <property type="entry name" value="WWE_dom"/>
</dbReference>
<evidence type="ECO:0000256" key="1">
    <source>
        <dbReference type="ARBA" id="ARBA00004123"/>
    </source>
</evidence>
<dbReference type="SUPFAM" id="SSF56399">
    <property type="entry name" value="ADP-ribosylation"/>
    <property type="match status" value="1"/>
</dbReference>
<evidence type="ECO:0000259" key="5">
    <source>
        <dbReference type="PROSITE" id="PS50918"/>
    </source>
</evidence>
<proteinExistence type="predicted"/>
<evidence type="ECO:0000256" key="4">
    <source>
        <dbReference type="ARBA" id="ARBA00023242"/>
    </source>
</evidence>
<dbReference type="Pfam" id="PF23467">
    <property type="entry name" value="WWE_5"/>
    <property type="match status" value="1"/>
</dbReference>
<comment type="subcellular location">
    <subcellularLocation>
        <location evidence="1">Nucleus</location>
    </subcellularLocation>
</comment>
<protein>
    <submittedName>
        <fullName evidence="8">Uncharacterized protein</fullName>
    </submittedName>
</protein>
<dbReference type="PROSITE" id="PS50918">
    <property type="entry name" value="WWE"/>
    <property type="match status" value="1"/>
</dbReference>
<accession>A0A9Q1KYL9</accession>
<dbReference type="EMBL" id="JAKOGI010000010">
    <property type="protein sequence ID" value="KAJ8451284.1"/>
    <property type="molecule type" value="Genomic_DNA"/>
</dbReference>
<dbReference type="PROSITE" id="PS51879">
    <property type="entry name" value="RST"/>
    <property type="match status" value="1"/>
</dbReference>
<dbReference type="PROSITE" id="PS51059">
    <property type="entry name" value="PARP_CATALYTIC"/>
    <property type="match status" value="1"/>
</dbReference>
<evidence type="ECO:0000313" key="9">
    <source>
        <dbReference type="Proteomes" id="UP001153076"/>
    </source>
</evidence>
<evidence type="ECO:0000256" key="3">
    <source>
        <dbReference type="ARBA" id="ARBA00023016"/>
    </source>
</evidence>
<dbReference type="InterPro" id="IPR044964">
    <property type="entry name" value="RCD1/SRO1-5"/>
</dbReference>
<dbReference type="InterPro" id="IPR022003">
    <property type="entry name" value="RST"/>
</dbReference>
<dbReference type="Proteomes" id="UP001153076">
    <property type="component" value="Unassembled WGS sequence"/>
</dbReference>
<name>A0A9Q1KYL9_9CARY</name>
<evidence type="ECO:0000256" key="2">
    <source>
        <dbReference type="ARBA" id="ARBA00022473"/>
    </source>
</evidence>
<dbReference type="Pfam" id="PF12174">
    <property type="entry name" value="RST"/>
    <property type="match status" value="1"/>
</dbReference>
<dbReference type="GO" id="GO:0003950">
    <property type="term" value="F:NAD+ poly-ADP-ribosyltransferase activity"/>
    <property type="evidence" value="ECO:0007669"/>
    <property type="project" value="InterPro"/>
</dbReference>
<keyword evidence="4" id="KW-0539">Nucleus</keyword>
<evidence type="ECO:0000259" key="7">
    <source>
        <dbReference type="PROSITE" id="PS51879"/>
    </source>
</evidence>
<dbReference type="PANTHER" id="PTHR32263">
    <property type="entry name" value="INACTIVE POLY [ADP-RIBOSE] POLYMERASE SRO4-RELATED"/>
    <property type="match status" value="1"/>
</dbReference>
<dbReference type="AlphaFoldDB" id="A0A9Q1KYL9"/>
<feature type="domain" description="RST" evidence="7">
    <location>
        <begin position="514"/>
        <end position="585"/>
    </location>
</feature>
<feature type="domain" description="PARP catalytic" evidence="6">
    <location>
        <begin position="248"/>
        <end position="468"/>
    </location>
</feature>